<reference evidence="6 7" key="1">
    <citation type="submission" date="2021-12" db="EMBL/GenBank/DDBJ databases">
        <title>Genome sequencing of bacteria with rrn-lacking chromosome and rrn-plasmid.</title>
        <authorList>
            <person name="Anda M."/>
            <person name="Iwasaki W."/>
        </authorList>
    </citation>
    <scope>NUCLEOTIDE SEQUENCE [LARGE SCALE GENOMIC DNA]</scope>
    <source>
        <strain evidence="6 7">NBRC 15940</strain>
    </source>
</reference>
<feature type="domain" description="tRNA/rRNA methyltransferase SpoU type" evidence="4">
    <location>
        <begin position="110"/>
        <end position="244"/>
    </location>
</feature>
<comment type="similarity">
    <text evidence="1">Belongs to the class IV-like SAM-binding methyltransferase superfamily. RNA methyltransferase TrmH family.</text>
</comment>
<sequence length="251" mass="27784">MYKELSKRVSKLIKSLQIKKYRKQEQLFFVEGAKNTSEILTNGYEVQLVVGTASFLKGIKDLLENHPRCEIFVADEQQLSALGTFATNNAGIAVARQNISANITLAQDEFALVLDDVRDPGNLGTIIRIADWYGIKKIIASPNTADFYNPKVLNASMGSFARVEFQYTDLVPYLQHQSLPVYGALLEGDNIYHENFDQGGFIIMGNESVGISEAVKPLISHKIHIPRVGGAESLNVAIATAVICDNIRRPR</sequence>
<dbReference type="Pfam" id="PF22435">
    <property type="entry name" value="MRM3-like_sub_bind"/>
    <property type="match status" value="1"/>
</dbReference>
<evidence type="ECO:0000259" key="5">
    <source>
        <dbReference type="Pfam" id="PF22435"/>
    </source>
</evidence>
<dbReference type="InterPro" id="IPR053888">
    <property type="entry name" value="MRM3-like_sub_bind"/>
</dbReference>
<gene>
    <name evidence="6" type="ORF">PEDI_21860</name>
</gene>
<dbReference type="InterPro" id="IPR051259">
    <property type="entry name" value="rRNA_Methyltransferase"/>
</dbReference>
<keyword evidence="3" id="KW-0808">Transferase</keyword>
<evidence type="ECO:0000256" key="1">
    <source>
        <dbReference type="ARBA" id="ARBA00007228"/>
    </source>
</evidence>
<dbReference type="Gene3D" id="3.40.1280.10">
    <property type="match status" value="1"/>
</dbReference>
<keyword evidence="2 6" id="KW-0489">Methyltransferase</keyword>
<dbReference type="InterPro" id="IPR029026">
    <property type="entry name" value="tRNA_m1G_MTases_N"/>
</dbReference>
<evidence type="ECO:0000256" key="2">
    <source>
        <dbReference type="ARBA" id="ARBA00022603"/>
    </source>
</evidence>
<dbReference type="InterPro" id="IPR029028">
    <property type="entry name" value="Alpha/beta_knot_MTases"/>
</dbReference>
<dbReference type="PANTHER" id="PTHR43191">
    <property type="entry name" value="RRNA METHYLTRANSFERASE 3"/>
    <property type="match status" value="1"/>
</dbReference>
<dbReference type="PANTHER" id="PTHR43191:SF2">
    <property type="entry name" value="RRNA METHYLTRANSFERASE 3, MITOCHONDRIAL"/>
    <property type="match status" value="1"/>
</dbReference>
<dbReference type="GO" id="GO:0008173">
    <property type="term" value="F:RNA methyltransferase activity"/>
    <property type="evidence" value="ECO:0007669"/>
    <property type="project" value="InterPro"/>
</dbReference>
<dbReference type="SUPFAM" id="SSF55315">
    <property type="entry name" value="L30e-like"/>
    <property type="match status" value="1"/>
</dbReference>
<name>A0AAN4VWY1_9BACT</name>
<dbReference type="AlphaFoldDB" id="A0AAN4VWY1"/>
<evidence type="ECO:0000259" key="4">
    <source>
        <dbReference type="Pfam" id="PF00588"/>
    </source>
</evidence>
<organism evidence="6 7">
    <name type="scientific">Persicobacter diffluens</name>
    <dbReference type="NCBI Taxonomy" id="981"/>
    <lineage>
        <taxon>Bacteria</taxon>
        <taxon>Pseudomonadati</taxon>
        <taxon>Bacteroidota</taxon>
        <taxon>Cytophagia</taxon>
        <taxon>Cytophagales</taxon>
        <taxon>Persicobacteraceae</taxon>
        <taxon>Persicobacter</taxon>
    </lineage>
</organism>
<evidence type="ECO:0000313" key="7">
    <source>
        <dbReference type="Proteomes" id="UP001310022"/>
    </source>
</evidence>
<feature type="domain" description="MRM3-like substrate binding" evidence="5">
    <location>
        <begin position="11"/>
        <end position="66"/>
    </location>
</feature>
<dbReference type="InterPro" id="IPR001537">
    <property type="entry name" value="SpoU_MeTrfase"/>
</dbReference>
<comment type="caution">
    <text evidence="6">The sequence shown here is derived from an EMBL/GenBank/DDBJ whole genome shotgun (WGS) entry which is preliminary data.</text>
</comment>
<accession>A0AAN4VWY1</accession>
<dbReference type="EMBL" id="BQKE01000001">
    <property type="protein sequence ID" value="GJM61634.1"/>
    <property type="molecule type" value="Genomic_DNA"/>
</dbReference>
<dbReference type="GO" id="GO:0006396">
    <property type="term" value="P:RNA processing"/>
    <property type="evidence" value="ECO:0007669"/>
    <property type="project" value="InterPro"/>
</dbReference>
<dbReference type="Proteomes" id="UP001310022">
    <property type="component" value="Unassembled WGS sequence"/>
</dbReference>
<dbReference type="SUPFAM" id="SSF75217">
    <property type="entry name" value="alpha/beta knot"/>
    <property type="match status" value="1"/>
</dbReference>
<keyword evidence="7" id="KW-1185">Reference proteome</keyword>
<dbReference type="GO" id="GO:0032259">
    <property type="term" value="P:methylation"/>
    <property type="evidence" value="ECO:0007669"/>
    <property type="project" value="UniProtKB-KW"/>
</dbReference>
<evidence type="ECO:0000313" key="6">
    <source>
        <dbReference type="EMBL" id="GJM61634.1"/>
    </source>
</evidence>
<dbReference type="Gene3D" id="3.30.1330.30">
    <property type="match status" value="1"/>
</dbReference>
<protein>
    <submittedName>
        <fullName evidence="6">RNA methyltransferase</fullName>
    </submittedName>
</protein>
<dbReference type="Pfam" id="PF00588">
    <property type="entry name" value="SpoU_methylase"/>
    <property type="match status" value="1"/>
</dbReference>
<dbReference type="InterPro" id="IPR029064">
    <property type="entry name" value="Ribosomal_eL30-like_sf"/>
</dbReference>
<dbReference type="CDD" id="cd18109">
    <property type="entry name" value="SpoU-like_RNA-MTase"/>
    <property type="match status" value="1"/>
</dbReference>
<proteinExistence type="inferred from homology"/>
<evidence type="ECO:0000256" key="3">
    <source>
        <dbReference type="ARBA" id="ARBA00022679"/>
    </source>
</evidence>
<dbReference type="GO" id="GO:0003723">
    <property type="term" value="F:RNA binding"/>
    <property type="evidence" value="ECO:0007669"/>
    <property type="project" value="InterPro"/>
</dbReference>